<feature type="domain" description="AB hydrolase-1" evidence="1">
    <location>
        <begin position="61"/>
        <end position="151"/>
    </location>
</feature>
<dbReference type="PANTHER" id="PTHR43798">
    <property type="entry name" value="MONOACYLGLYCEROL LIPASE"/>
    <property type="match status" value="1"/>
</dbReference>
<dbReference type="OrthoDB" id="7130006at2759"/>
<evidence type="ECO:0000259" key="1">
    <source>
        <dbReference type="Pfam" id="PF00561"/>
    </source>
</evidence>
<gene>
    <name evidence="2" type="ORF">TRIADDRAFT_55454</name>
</gene>
<dbReference type="Proteomes" id="UP000009022">
    <property type="component" value="Unassembled WGS sequence"/>
</dbReference>
<evidence type="ECO:0000313" key="3">
    <source>
        <dbReference type="Proteomes" id="UP000009022"/>
    </source>
</evidence>
<dbReference type="GeneID" id="6753153"/>
<dbReference type="InParanoid" id="B3RUY1"/>
<dbReference type="CTD" id="6753153"/>
<dbReference type="Gene3D" id="3.40.50.1820">
    <property type="entry name" value="alpha/beta hydrolase"/>
    <property type="match status" value="2"/>
</dbReference>
<dbReference type="PhylomeDB" id="B3RUY1"/>
<dbReference type="InterPro" id="IPR029058">
    <property type="entry name" value="AB_hydrolase_fold"/>
</dbReference>
<dbReference type="SUPFAM" id="SSF53474">
    <property type="entry name" value="alpha/beta-Hydrolases"/>
    <property type="match status" value="1"/>
</dbReference>
<accession>B3RUY1</accession>
<dbReference type="EMBL" id="DS985244">
    <property type="protein sequence ID" value="EDV25907.1"/>
    <property type="molecule type" value="Genomic_DNA"/>
</dbReference>
<dbReference type="PANTHER" id="PTHR43798:SF33">
    <property type="entry name" value="HYDROLASE, PUTATIVE (AFU_ORTHOLOGUE AFUA_2G14860)-RELATED"/>
    <property type="match status" value="1"/>
</dbReference>
<name>B3RUY1_TRIAD</name>
<dbReference type="OMA" id="GMADSHI"/>
<dbReference type="eggNOG" id="KOG4178">
    <property type="taxonomic scope" value="Eukaryota"/>
</dbReference>
<sequence>MQTFASALALAGAGFAAIYAFYPVPRLSSKIEKWRANGSYKMFRDCKVYYRDEEGRRDNDAILLIHGFTQSSYDWRRICSQLKTINRRVVSVDMLGCGFSDKPNNTTYDLAFHADLYEHMMYELGIQDVHIFASDMGANVAMELLTRYEDRKRSKTSGSAQNLNINSLCVLNGRVIVEDTYIMPIEKIILLPYVGAFIARYVYGFHLFANTIFKFYGPTRYFIFGMADSHISKTIIDTWKRKVSEDSIAELDQAGHYPHLEKPQETFEIYKNFRKSLLSN</sequence>
<dbReference type="AlphaFoldDB" id="B3RUY1"/>
<organism evidence="2 3">
    <name type="scientific">Trichoplax adhaerens</name>
    <name type="common">Trichoplax reptans</name>
    <dbReference type="NCBI Taxonomy" id="10228"/>
    <lineage>
        <taxon>Eukaryota</taxon>
        <taxon>Metazoa</taxon>
        <taxon>Placozoa</taxon>
        <taxon>Uniplacotomia</taxon>
        <taxon>Trichoplacea</taxon>
        <taxon>Trichoplacidae</taxon>
        <taxon>Trichoplax</taxon>
    </lineage>
</organism>
<evidence type="ECO:0000313" key="2">
    <source>
        <dbReference type="EMBL" id="EDV25907.1"/>
    </source>
</evidence>
<dbReference type="InterPro" id="IPR050266">
    <property type="entry name" value="AB_hydrolase_sf"/>
</dbReference>
<dbReference type="InterPro" id="IPR000073">
    <property type="entry name" value="AB_hydrolase_1"/>
</dbReference>
<reference evidence="2 3" key="1">
    <citation type="journal article" date="2008" name="Nature">
        <title>The Trichoplax genome and the nature of placozoans.</title>
        <authorList>
            <person name="Srivastava M."/>
            <person name="Begovic E."/>
            <person name="Chapman J."/>
            <person name="Putnam N.H."/>
            <person name="Hellsten U."/>
            <person name="Kawashima T."/>
            <person name="Kuo A."/>
            <person name="Mitros T."/>
            <person name="Salamov A."/>
            <person name="Carpenter M.L."/>
            <person name="Signorovitch A.Y."/>
            <person name="Moreno M.A."/>
            <person name="Kamm K."/>
            <person name="Grimwood J."/>
            <person name="Schmutz J."/>
            <person name="Shapiro H."/>
            <person name="Grigoriev I.V."/>
            <person name="Buss L.W."/>
            <person name="Schierwater B."/>
            <person name="Dellaporta S.L."/>
            <person name="Rokhsar D.S."/>
        </authorList>
    </citation>
    <scope>NUCLEOTIDE SEQUENCE [LARGE SCALE GENOMIC DNA]</scope>
    <source>
        <strain evidence="2 3">Grell-BS-1999</strain>
    </source>
</reference>
<dbReference type="KEGG" id="tad:TRIADDRAFT_55454"/>
<dbReference type="Pfam" id="PF00561">
    <property type="entry name" value="Abhydrolase_1"/>
    <property type="match status" value="1"/>
</dbReference>
<proteinExistence type="predicted"/>
<protein>
    <recommendedName>
        <fullName evidence="1">AB hydrolase-1 domain-containing protein</fullName>
    </recommendedName>
</protein>
<dbReference type="RefSeq" id="XP_002111940.1">
    <property type="nucleotide sequence ID" value="XM_002111904.1"/>
</dbReference>
<dbReference type="HOGENOM" id="CLU_020336_3_0_1"/>
<keyword evidence="3" id="KW-1185">Reference proteome</keyword>